<dbReference type="AlphaFoldDB" id="A0A8H4QIM6"/>
<proteinExistence type="predicted"/>
<reference evidence="1 2" key="1">
    <citation type="submission" date="2019-12" db="EMBL/GenBank/DDBJ databases">
        <authorList>
            <person name="Floudas D."/>
            <person name="Bentzer J."/>
            <person name="Ahren D."/>
            <person name="Johansson T."/>
            <person name="Persson P."/>
            <person name="Tunlid A."/>
        </authorList>
    </citation>
    <scope>NUCLEOTIDE SEQUENCE [LARGE SCALE GENOMIC DNA]</scope>
    <source>
        <strain evidence="1 2">CBS 102.39</strain>
    </source>
</reference>
<evidence type="ECO:0000313" key="2">
    <source>
        <dbReference type="Proteomes" id="UP000521872"/>
    </source>
</evidence>
<comment type="caution">
    <text evidence="1">The sequence shown here is derived from an EMBL/GenBank/DDBJ whole genome shotgun (WGS) entry which is preliminary data.</text>
</comment>
<accession>A0A8H4QIM6</accession>
<organism evidence="1 2">
    <name type="scientific">Agrocybe pediades</name>
    <dbReference type="NCBI Taxonomy" id="84607"/>
    <lineage>
        <taxon>Eukaryota</taxon>
        <taxon>Fungi</taxon>
        <taxon>Dikarya</taxon>
        <taxon>Basidiomycota</taxon>
        <taxon>Agaricomycotina</taxon>
        <taxon>Agaricomycetes</taxon>
        <taxon>Agaricomycetidae</taxon>
        <taxon>Agaricales</taxon>
        <taxon>Agaricineae</taxon>
        <taxon>Strophariaceae</taxon>
        <taxon>Agrocybe</taxon>
    </lineage>
</organism>
<dbReference type="Proteomes" id="UP000521872">
    <property type="component" value="Unassembled WGS sequence"/>
</dbReference>
<gene>
    <name evidence="1" type="ORF">D9613_004472</name>
</gene>
<name>A0A8H4QIM6_9AGAR</name>
<evidence type="ECO:0008006" key="3">
    <source>
        <dbReference type="Google" id="ProtNLM"/>
    </source>
</evidence>
<dbReference type="EMBL" id="JAACJL010000057">
    <property type="protein sequence ID" value="KAF4611794.1"/>
    <property type="molecule type" value="Genomic_DNA"/>
</dbReference>
<dbReference type="Gene3D" id="1.20.1280.50">
    <property type="match status" value="1"/>
</dbReference>
<evidence type="ECO:0000313" key="1">
    <source>
        <dbReference type="EMBL" id="KAF4611794.1"/>
    </source>
</evidence>
<sequence>MPCARHCNEGPQPEVINLSQLEYNKSKCPIEEGTCVLCQEILGVEKDIADTVARLKDLLSHHQRLKTDINRTHSPIIRDLPVEVLSRIFKACFPDNTNDITDDDWEPGHKHVAIPLRIGAVCRTWRHIAWSSPELWTGVLLSRRFNSSSRVCDQYGIIKEWISRSGALPLNVYVYEEEDEAEDLDVVDYSWERIADECRCWEMSLEILALSSNRWKDATLNLSTYSFECIASTSKLKPPIRNLNLSSSGDCGWQPLESKWKDGLKLWQEFSSSGPQHVTTDLPVRFKTFNLNWQHVRRVETDGWSLQDCLDLLKSSPHLFSCSFAFVLEYEEDPEPRPDEPVTCHASLNELSLQCSDAAHFFDHVTLPSLEVLTYPTDSLKDEPMQKDDPSLMSFFTRSSFPLVALSVAAHMFTPEYMVTILGTIPCLGCLKLSCSDSPELVDDTETVMAFFLEHLAATATFTNEAGSNSSGKFLPELESLELNGAWEFGFFWSIAADIFGDPSEVGAEGRRPLKSLELHTWEPSPVAGLSEEMVARFRSLKEAGVTIDYLVGPGLDKIVPVTWEYPLE</sequence>
<keyword evidence="2" id="KW-1185">Reference proteome</keyword>
<protein>
    <recommendedName>
        <fullName evidence="3">F-box domain-containing protein</fullName>
    </recommendedName>
</protein>